<dbReference type="Pfam" id="PF00394">
    <property type="entry name" value="Cu-oxidase"/>
    <property type="match status" value="1"/>
</dbReference>
<dbReference type="SUPFAM" id="SSF49503">
    <property type="entry name" value="Cupredoxins"/>
    <property type="match status" value="3"/>
</dbReference>
<evidence type="ECO:0000256" key="7">
    <source>
        <dbReference type="ARBA" id="ARBA00022723"/>
    </source>
</evidence>
<evidence type="ECO:0000259" key="14">
    <source>
        <dbReference type="Pfam" id="PF07731"/>
    </source>
</evidence>
<keyword evidence="5 12" id="KW-0052">Apoplast</keyword>
<dbReference type="AlphaFoldDB" id="A0A8T2V238"/>
<dbReference type="InterPro" id="IPR034285">
    <property type="entry name" value="CuRO_2_LCC"/>
</dbReference>
<evidence type="ECO:0000256" key="3">
    <source>
        <dbReference type="ARBA" id="ARBA00010609"/>
    </source>
</evidence>
<feature type="domain" description="Plastocyanin-like" evidence="13">
    <location>
        <begin position="177"/>
        <end position="327"/>
    </location>
</feature>
<dbReference type="Pfam" id="PF07731">
    <property type="entry name" value="Cu-oxidase_2"/>
    <property type="match status" value="1"/>
</dbReference>
<dbReference type="PANTHER" id="PTHR11709">
    <property type="entry name" value="MULTI-COPPER OXIDASE"/>
    <property type="match status" value="1"/>
</dbReference>
<keyword evidence="8 12" id="KW-0677">Repeat</keyword>
<dbReference type="InterPro" id="IPR034289">
    <property type="entry name" value="CuRO_3_LCC"/>
</dbReference>
<keyword evidence="17" id="KW-1185">Reference proteome</keyword>
<dbReference type="PROSITE" id="PS00080">
    <property type="entry name" value="MULTICOPPER_OXIDASE2"/>
    <property type="match status" value="1"/>
</dbReference>
<dbReference type="NCBIfam" id="TIGR03389">
    <property type="entry name" value="laccase"/>
    <property type="match status" value="1"/>
</dbReference>
<dbReference type="InterPro" id="IPR017761">
    <property type="entry name" value="Laccase"/>
</dbReference>
<evidence type="ECO:0000256" key="9">
    <source>
        <dbReference type="ARBA" id="ARBA00023002"/>
    </source>
</evidence>
<evidence type="ECO:0000256" key="2">
    <source>
        <dbReference type="ARBA" id="ARBA00004271"/>
    </source>
</evidence>
<dbReference type="CDD" id="cd13875">
    <property type="entry name" value="CuRO_2_LCC_plant"/>
    <property type="match status" value="1"/>
</dbReference>
<dbReference type="OrthoDB" id="2121828at2759"/>
<dbReference type="CDD" id="cd13849">
    <property type="entry name" value="CuRO_1_LCC_plant"/>
    <property type="match status" value="1"/>
</dbReference>
<evidence type="ECO:0000256" key="11">
    <source>
        <dbReference type="ARBA" id="ARBA00023185"/>
    </source>
</evidence>
<comment type="catalytic activity">
    <reaction evidence="1 12">
        <text>4 hydroquinone + O2 = 4 benzosemiquinone + 2 H2O</text>
        <dbReference type="Rhea" id="RHEA:11276"/>
        <dbReference type="ChEBI" id="CHEBI:15377"/>
        <dbReference type="ChEBI" id="CHEBI:15379"/>
        <dbReference type="ChEBI" id="CHEBI:17594"/>
        <dbReference type="ChEBI" id="CHEBI:17977"/>
        <dbReference type="EC" id="1.10.3.2"/>
    </reaction>
</comment>
<evidence type="ECO:0000256" key="6">
    <source>
        <dbReference type="ARBA" id="ARBA00022525"/>
    </source>
</evidence>
<dbReference type="EC" id="1.10.3.2" evidence="4 12"/>
<comment type="cofactor">
    <cofactor evidence="12">
        <name>Cu cation</name>
        <dbReference type="ChEBI" id="CHEBI:23378"/>
    </cofactor>
    <text evidence="12">Binds 4 Cu cations per monomer.</text>
</comment>
<keyword evidence="9 12" id="KW-0560">Oxidoreductase</keyword>
<keyword evidence="10 12" id="KW-0186">Copper</keyword>
<evidence type="ECO:0000256" key="1">
    <source>
        <dbReference type="ARBA" id="ARBA00000349"/>
    </source>
</evidence>
<dbReference type="InterPro" id="IPR008972">
    <property type="entry name" value="Cupredoxin"/>
</dbReference>
<dbReference type="InterPro" id="IPR011706">
    <property type="entry name" value="Cu-oxidase_C"/>
</dbReference>
<dbReference type="OMA" id="VDWYHVA"/>
<name>A0A8T2V238_CERRI</name>
<keyword evidence="6 12" id="KW-0964">Secreted</keyword>
<dbReference type="CDD" id="cd13897">
    <property type="entry name" value="CuRO_3_LCC_plant"/>
    <property type="match status" value="1"/>
</dbReference>
<sequence length="594" mass="65433">MTMKTAFCLQFSGLLCIAAMHVFLVFARADSGSVNASVVAKVRHFHFRVKHSNFTRLCHSKSMVTVNDRFPGPAVVVHEGDRVVINVTNEMRDKNITIHWHGVRQLRSAWYDGPAYITQCPIMPGRSYIYNFTVTGQRGTLFWHAHITWMRSTVHGAIIIHPKAYQSYPFPKPAAEIPLILGEWWNSDTEKVITRAMQSGGGPNVSDAYTINGQPGTLYNCSRRDTFKVEVVQNKTYLLRIVNAALNDDLFLSIANHSLTVVEIDATYTKPFKANTILISPGQTMNALLTTDQPVGTYILAVHAYDSAGPNVPIDNTTATAFISYKGTTNASRPVMPSLPVYNDTTFANNFSASLKSLNSDEFPALVPKTVDRHLLFTVGLARKPCSRGKKCQGPSGGRFAASVNNISFTLPKTALLQSFFLPSSPAHDTANPNTNNIMFLTNFPDQPTTPFNYTGAVQPKNIAPKEGTRVSWIPFNASVQLVLQGTSILGTESHPVHLHGYNFFVVGRGNGNFNSSSDPANFNLIDPPERNTIGVPKGGWVALRFRADNPGVWFMHCHLEVHTSWGLETAFLVTNGKKKADSLQPPPQDLPVC</sequence>
<protein>
    <recommendedName>
        <fullName evidence="4 12">Laccase</fullName>
        <ecNumber evidence="4 12">1.10.3.2</ecNumber>
    </recommendedName>
    <alternativeName>
        <fullName evidence="12">Benzenediol:oxygen oxidoreductase</fullName>
    </alternativeName>
    <alternativeName>
        <fullName evidence="12">Diphenol oxidase</fullName>
    </alternativeName>
    <alternativeName>
        <fullName evidence="12">Urishiol oxidase</fullName>
    </alternativeName>
</protein>
<evidence type="ECO:0000256" key="10">
    <source>
        <dbReference type="ARBA" id="ARBA00023008"/>
    </source>
</evidence>
<evidence type="ECO:0000256" key="4">
    <source>
        <dbReference type="ARBA" id="ARBA00012297"/>
    </source>
</evidence>
<dbReference type="FunFam" id="2.60.40.420:FF:000062">
    <property type="entry name" value="Laccase"/>
    <property type="match status" value="1"/>
</dbReference>
<dbReference type="Proteomes" id="UP000825935">
    <property type="component" value="Chromosome 4"/>
</dbReference>
<evidence type="ECO:0000259" key="13">
    <source>
        <dbReference type="Pfam" id="PF00394"/>
    </source>
</evidence>
<feature type="domain" description="Plastocyanin-like" evidence="15">
    <location>
        <begin position="49"/>
        <end position="164"/>
    </location>
</feature>
<organism evidence="16 17">
    <name type="scientific">Ceratopteris richardii</name>
    <name type="common">Triangle waterfern</name>
    <dbReference type="NCBI Taxonomy" id="49495"/>
    <lineage>
        <taxon>Eukaryota</taxon>
        <taxon>Viridiplantae</taxon>
        <taxon>Streptophyta</taxon>
        <taxon>Embryophyta</taxon>
        <taxon>Tracheophyta</taxon>
        <taxon>Polypodiopsida</taxon>
        <taxon>Polypodiidae</taxon>
        <taxon>Polypodiales</taxon>
        <taxon>Pteridineae</taxon>
        <taxon>Pteridaceae</taxon>
        <taxon>Parkerioideae</taxon>
        <taxon>Ceratopteris</taxon>
    </lineage>
</organism>
<feature type="domain" description="Plastocyanin-like" evidence="14">
    <location>
        <begin position="444"/>
        <end position="577"/>
    </location>
</feature>
<dbReference type="InterPro" id="IPR001117">
    <property type="entry name" value="Cu-oxidase_2nd"/>
</dbReference>
<comment type="function">
    <text evidence="12">Lignin degradation and detoxification of lignin-derived products.</text>
</comment>
<comment type="subcellular location">
    <subcellularLocation>
        <location evidence="2 12">Secreted</location>
        <location evidence="2 12">Extracellular space</location>
        <location evidence="2 12">Apoplast</location>
    </subcellularLocation>
</comment>
<evidence type="ECO:0000256" key="8">
    <source>
        <dbReference type="ARBA" id="ARBA00022737"/>
    </source>
</evidence>
<comment type="caution">
    <text evidence="16">The sequence shown here is derived from an EMBL/GenBank/DDBJ whole genome shotgun (WGS) entry which is preliminary data.</text>
</comment>
<evidence type="ECO:0000313" key="16">
    <source>
        <dbReference type="EMBL" id="KAH7439824.1"/>
    </source>
</evidence>
<evidence type="ECO:0000256" key="5">
    <source>
        <dbReference type="ARBA" id="ARBA00022523"/>
    </source>
</evidence>
<proteinExistence type="inferred from homology"/>
<reference evidence="16" key="1">
    <citation type="submission" date="2021-08" db="EMBL/GenBank/DDBJ databases">
        <title>WGS assembly of Ceratopteris richardii.</title>
        <authorList>
            <person name="Marchant D.B."/>
            <person name="Chen G."/>
            <person name="Jenkins J."/>
            <person name="Shu S."/>
            <person name="Leebens-Mack J."/>
            <person name="Grimwood J."/>
            <person name="Schmutz J."/>
            <person name="Soltis P."/>
            <person name="Soltis D."/>
            <person name="Chen Z.-H."/>
        </authorList>
    </citation>
    <scope>NUCLEOTIDE SEQUENCE</scope>
    <source>
        <strain evidence="16">Whitten #5841</strain>
        <tissue evidence="16">Leaf</tissue>
    </source>
</reference>
<dbReference type="InterPro" id="IPR011707">
    <property type="entry name" value="Cu-oxidase-like_N"/>
</dbReference>
<evidence type="ECO:0000313" key="17">
    <source>
        <dbReference type="Proteomes" id="UP000825935"/>
    </source>
</evidence>
<feature type="chain" id="PRO_5035967592" description="Laccase" evidence="12">
    <location>
        <begin position="30"/>
        <end position="594"/>
    </location>
</feature>
<keyword evidence="11 12" id="KW-0439">Lignin degradation</keyword>
<keyword evidence="12" id="KW-0732">Signal</keyword>
<dbReference type="Pfam" id="PF07732">
    <property type="entry name" value="Cu-oxidase_3"/>
    <property type="match status" value="1"/>
</dbReference>
<gene>
    <name evidence="16" type="ORF">KP509_04G078200</name>
</gene>
<dbReference type="InterPro" id="IPR045087">
    <property type="entry name" value="Cu-oxidase_fam"/>
</dbReference>
<dbReference type="GO" id="GO:0048046">
    <property type="term" value="C:apoplast"/>
    <property type="evidence" value="ECO:0007669"/>
    <property type="project" value="UniProtKB-SubCell"/>
</dbReference>
<keyword evidence="7 12" id="KW-0479">Metal-binding</keyword>
<dbReference type="GO" id="GO:0046274">
    <property type="term" value="P:lignin catabolic process"/>
    <property type="evidence" value="ECO:0007669"/>
    <property type="project" value="UniProtKB-KW"/>
</dbReference>
<dbReference type="FunFam" id="2.60.40.420:FF:000049">
    <property type="entry name" value="Laccase"/>
    <property type="match status" value="1"/>
</dbReference>
<comment type="similarity">
    <text evidence="3 12">Belongs to the multicopper oxidase family.</text>
</comment>
<dbReference type="EMBL" id="CM035409">
    <property type="protein sequence ID" value="KAH7439824.1"/>
    <property type="molecule type" value="Genomic_DNA"/>
</dbReference>
<dbReference type="InterPro" id="IPR002355">
    <property type="entry name" value="Cu_oxidase_Cu_BS"/>
</dbReference>
<dbReference type="GO" id="GO:0005507">
    <property type="term" value="F:copper ion binding"/>
    <property type="evidence" value="ECO:0007669"/>
    <property type="project" value="InterPro"/>
</dbReference>
<evidence type="ECO:0000259" key="15">
    <source>
        <dbReference type="Pfam" id="PF07732"/>
    </source>
</evidence>
<evidence type="ECO:0000256" key="12">
    <source>
        <dbReference type="RuleBase" id="RU361119"/>
    </source>
</evidence>
<feature type="signal peptide" evidence="12">
    <location>
        <begin position="1"/>
        <end position="29"/>
    </location>
</feature>
<dbReference type="PROSITE" id="PS00079">
    <property type="entry name" value="MULTICOPPER_OXIDASE1"/>
    <property type="match status" value="1"/>
</dbReference>
<accession>A0A8T2V238</accession>
<dbReference type="Gene3D" id="2.60.40.420">
    <property type="entry name" value="Cupredoxins - blue copper proteins"/>
    <property type="match status" value="3"/>
</dbReference>
<dbReference type="GO" id="GO:0052716">
    <property type="term" value="F:hydroquinone:oxygen oxidoreductase activity"/>
    <property type="evidence" value="ECO:0007669"/>
    <property type="project" value="UniProtKB-EC"/>
</dbReference>
<dbReference type="PANTHER" id="PTHR11709:SF417">
    <property type="entry name" value="LACCASE-17"/>
    <property type="match status" value="1"/>
</dbReference>
<dbReference type="InterPro" id="IPR034288">
    <property type="entry name" value="CuRO_1_LCC"/>
</dbReference>
<dbReference type="InterPro" id="IPR033138">
    <property type="entry name" value="Cu_oxidase_CS"/>
</dbReference>